<proteinExistence type="inferred from homology"/>
<dbReference type="PANTHER" id="PTHR33495">
    <property type="entry name" value="ANTI-SIGMA FACTOR ANTAGONIST TM_1081-RELATED-RELATED"/>
    <property type="match status" value="1"/>
</dbReference>
<reference evidence="5" key="1">
    <citation type="submission" date="2016-01" db="EMBL/GenBank/DDBJ databases">
        <authorList>
            <person name="Mitreva M."/>
            <person name="Pepin K.H."/>
            <person name="Mihindukulasuriya K.A."/>
            <person name="Fulton R."/>
            <person name="Fronick C."/>
            <person name="O'Laughlin M."/>
            <person name="Miner T."/>
            <person name="Herter B."/>
            <person name="Rosa B.A."/>
            <person name="Cordes M."/>
            <person name="Tomlinson C."/>
            <person name="Wollam A."/>
            <person name="Palsikar V.B."/>
            <person name="Mardis E.R."/>
            <person name="Wilson R.K."/>
        </authorList>
    </citation>
    <scope>NUCLEOTIDE SEQUENCE [LARGE SCALE GENOMIC DNA]</scope>
    <source>
        <strain evidence="5">CMW8396</strain>
    </source>
</reference>
<accession>A0A133NB04</accession>
<dbReference type="SUPFAM" id="SSF52091">
    <property type="entry name" value="SpoIIaa-like"/>
    <property type="match status" value="1"/>
</dbReference>
<evidence type="ECO:0000259" key="3">
    <source>
        <dbReference type="PROSITE" id="PS50801"/>
    </source>
</evidence>
<dbReference type="InterPro" id="IPR002645">
    <property type="entry name" value="STAS_dom"/>
</dbReference>
<comment type="caution">
    <text evidence="4">The sequence shown here is derived from an EMBL/GenBank/DDBJ whole genome shotgun (WGS) entry which is preliminary data.</text>
</comment>
<keyword evidence="5" id="KW-1185">Reference proteome</keyword>
<dbReference type="Proteomes" id="UP000070617">
    <property type="component" value="Unassembled WGS sequence"/>
</dbReference>
<gene>
    <name evidence="4" type="ORF">HMPREF3206_01378</name>
</gene>
<protein>
    <recommendedName>
        <fullName evidence="2">Anti-sigma factor antagonist</fullName>
    </recommendedName>
</protein>
<name>A0A133NB04_9FUSO</name>
<dbReference type="EMBL" id="LRPX01000069">
    <property type="protein sequence ID" value="KXA13476.1"/>
    <property type="molecule type" value="Genomic_DNA"/>
</dbReference>
<dbReference type="PANTHER" id="PTHR33495:SF2">
    <property type="entry name" value="ANTI-SIGMA FACTOR ANTAGONIST TM_1081-RELATED"/>
    <property type="match status" value="1"/>
</dbReference>
<evidence type="ECO:0000256" key="2">
    <source>
        <dbReference type="RuleBase" id="RU003749"/>
    </source>
</evidence>
<dbReference type="Gene3D" id="3.30.750.24">
    <property type="entry name" value="STAS domain"/>
    <property type="match status" value="1"/>
</dbReference>
<evidence type="ECO:0000313" key="4">
    <source>
        <dbReference type="EMBL" id="KXA13476.1"/>
    </source>
</evidence>
<organism evidence="4 5">
    <name type="scientific">Fusobacterium equinum</name>
    <dbReference type="NCBI Taxonomy" id="134605"/>
    <lineage>
        <taxon>Bacteria</taxon>
        <taxon>Fusobacteriati</taxon>
        <taxon>Fusobacteriota</taxon>
        <taxon>Fusobacteriia</taxon>
        <taxon>Fusobacteriales</taxon>
        <taxon>Fusobacteriaceae</taxon>
        <taxon>Fusobacterium</taxon>
    </lineage>
</organism>
<dbReference type="PROSITE" id="PS50801">
    <property type="entry name" value="STAS"/>
    <property type="match status" value="1"/>
</dbReference>
<dbReference type="Pfam" id="PF01740">
    <property type="entry name" value="STAS"/>
    <property type="match status" value="1"/>
</dbReference>
<dbReference type="PATRIC" id="fig|134605.3.peg.1364"/>
<comment type="similarity">
    <text evidence="1 2">Belongs to the anti-sigma-factor antagonist family.</text>
</comment>
<dbReference type="RefSeq" id="WP_008801666.1">
    <property type="nucleotide sequence ID" value="NZ_KQ956559.1"/>
</dbReference>
<dbReference type="InterPro" id="IPR003658">
    <property type="entry name" value="Anti-sigma_ant"/>
</dbReference>
<evidence type="ECO:0000256" key="1">
    <source>
        <dbReference type="ARBA" id="ARBA00009013"/>
    </source>
</evidence>
<dbReference type="CDD" id="cd07043">
    <property type="entry name" value="STAS_anti-anti-sigma_factors"/>
    <property type="match status" value="1"/>
</dbReference>
<dbReference type="AlphaFoldDB" id="A0A133NB04"/>
<dbReference type="InterPro" id="IPR036513">
    <property type="entry name" value="STAS_dom_sf"/>
</dbReference>
<dbReference type="NCBIfam" id="TIGR00377">
    <property type="entry name" value="ant_ant_sig"/>
    <property type="match status" value="1"/>
</dbReference>
<sequence length="116" mass="13109">MENTFELTERKLENGITVIGVMGELDALVAPKLKELMNRHIDMGNIKLILDCENLVHINSLAMGILRGKLQSVKEIGGDIKIIRLNNHIQTIFDMIGLDEIFEIYATEEEAVVSFR</sequence>
<dbReference type="GO" id="GO:0043856">
    <property type="term" value="F:anti-sigma factor antagonist activity"/>
    <property type="evidence" value="ECO:0007669"/>
    <property type="project" value="InterPro"/>
</dbReference>
<evidence type="ECO:0000313" key="5">
    <source>
        <dbReference type="Proteomes" id="UP000070617"/>
    </source>
</evidence>
<feature type="domain" description="STAS" evidence="3">
    <location>
        <begin position="6"/>
        <end position="115"/>
    </location>
</feature>
<dbReference type="STRING" id="134605.HMPREF3206_01378"/>